<evidence type="ECO:0000313" key="2">
    <source>
        <dbReference type="EMBL" id="CAL4069392.1"/>
    </source>
</evidence>
<evidence type="ECO:0000313" key="3">
    <source>
        <dbReference type="Proteomes" id="UP001497623"/>
    </source>
</evidence>
<evidence type="ECO:0000256" key="1">
    <source>
        <dbReference type="ARBA" id="ARBA00023172"/>
    </source>
</evidence>
<keyword evidence="3" id="KW-1185">Reference proteome</keyword>
<dbReference type="InterPro" id="IPR011010">
    <property type="entry name" value="DNA_brk_join_enz"/>
</dbReference>
<dbReference type="InterPro" id="IPR013762">
    <property type="entry name" value="Integrase-like_cat_sf"/>
</dbReference>
<dbReference type="GO" id="GO:0015074">
    <property type="term" value="P:DNA integration"/>
    <property type="evidence" value="ECO:0007669"/>
    <property type="project" value="InterPro"/>
</dbReference>
<accession>A0AAV2Q760</accession>
<protein>
    <submittedName>
        <fullName evidence="2">Uncharacterized protein</fullName>
    </submittedName>
</protein>
<dbReference type="GO" id="GO:0006310">
    <property type="term" value="P:DNA recombination"/>
    <property type="evidence" value="ECO:0007669"/>
    <property type="project" value="UniProtKB-KW"/>
</dbReference>
<reference evidence="2 3" key="1">
    <citation type="submission" date="2024-05" db="EMBL/GenBank/DDBJ databases">
        <authorList>
            <person name="Wallberg A."/>
        </authorList>
    </citation>
    <scope>NUCLEOTIDE SEQUENCE [LARGE SCALE GENOMIC DNA]</scope>
</reference>
<comment type="caution">
    <text evidence="2">The sequence shown here is derived from an EMBL/GenBank/DDBJ whole genome shotgun (WGS) entry which is preliminary data.</text>
</comment>
<dbReference type="SUPFAM" id="SSF56349">
    <property type="entry name" value="DNA breaking-rejoining enzymes"/>
    <property type="match status" value="1"/>
</dbReference>
<dbReference type="Gene3D" id="1.10.443.10">
    <property type="entry name" value="Intergrase catalytic core"/>
    <property type="match status" value="1"/>
</dbReference>
<dbReference type="GO" id="GO:0003677">
    <property type="term" value="F:DNA binding"/>
    <property type="evidence" value="ECO:0007669"/>
    <property type="project" value="InterPro"/>
</dbReference>
<organism evidence="2 3">
    <name type="scientific">Meganyctiphanes norvegica</name>
    <name type="common">Northern krill</name>
    <name type="synonym">Thysanopoda norvegica</name>
    <dbReference type="NCBI Taxonomy" id="48144"/>
    <lineage>
        <taxon>Eukaryota</taxon>
        <taxon>Metazoa</taxon>
        <taxon>Ecdysozoa</taxon>
        <taxon>Arthropoda</taxon>
        <taxon>Crustacea</taxon>
        <taxon>Multicrustacea</taxon>
        <taxon>Malacostraca</taxon>
        <taxon>Eumalacostraca</taxon>
        <taxon>Eucarida</taxon>
        <taxon>Euphausiacea</taxon>
        <taxon>Euphausiidae</taxon>
        <taxon>Meganyctiphanes</taxon>
    </lineage>
</organism>
<dbReference type="AlphaFoldDB" id="A0AAV2Q760"/>
<gene>
    <name evidence="2" type="ORF">MNOR_LOCUS7813</name>
</gene>
<dbReference type="EMBL" id="CAXKWB010003513">
    <property type="protein sequence ID" value="CAL4069392.1"/>
    <property type="molecule type" value="Genomic_DNA"/>
</dbReference>
<keyword evidence="1" id="KW-0233">DNA recombination</keyword>
<proteinExistence type="predicted"/>
<sequence length="141" mass="15921">DDVLCPVRAFHIFLDRSSSWLEDTPLTQRHPFLWSSPSCSRPLSTRSLSNLFISVVKDSRRFHDLSADISVGPHGMRKFAASYSAQVGLNEERVKRVMGFSSTRILRKNYVAWVPPLRVPCVLPGGTFLPRFHEMSGSDSD</sequence>
<feature type="non-terminal residue" evidence="2">
    <location>
        <position position="1"/>
    </location>
</feature>
<dbReference type="Proteomes" id="UP001497623">
    <property type="component" value="Unassembled WGS sequence"/>
</dbReference>
<name>A0AAV2Q760_MEGNR</name>